<dbReference type="Proteomes" id="UP000507470">
    <property type="component" value="Unassembled WGS sequence"/>
</dbReference>
<name>A0A6J7ZTY2_MYTCO</name>
<gene>
    <name evidence="1" type="ORF">MCOR_107</name>
</gene>
<keyword evidence="2" id="KW-1185">Reference proteome</keyword>
<accession>A0A6J7ZTY2</accession>
<evidence type="ECO:0000313" key="1">
    <source>
        <dbReference type="EMBL" id="CAC5355201.1"/>
    </source>
</evidence>
<protein>
    <submittedName>
        <fullName evidence="1">Uncharacterized protein</fullName>
    </submittedName>
</protein>
<organism evidence="1 2">
    <name type="scientific">Mytilus coruscus</name>
    <name type="common">Sea mussel</name>
    <dbReference type="NCBI Taxonomy" id="42192"/>
    <lineage>
        <taxon>Eukaryota</taxon>
        <taxon>Metazoa</taxon>
        <taxon>Spiralia</taxon>
        <taxon>Lophotrochozoa</taxon>
        <taxon>Mollusca</taxon>
        <taxon>Bivalvia</taxon>
        <taxon>Autobranchia</taxon>
        <taxon>Pteriomorphia</taxon>
        <taxon>Mytilida</taxon>
        <taxon>Mytiloidea</taxon>
        <taxon>Mytilidae</taxon>
        <taxon>Mytilinae</taxon>
        <taxon>Mytilus</taxon>
    </lineage>
</organism>
<sequence length="506" mass="56640">MPAVKCPVPDCQYETDNLDAVVVVALLTTHVLVHSAPVGAIVSAKIEKVKRPTVASAGSSEDWKYFVSRSKEYIQATKVSGKDLVIQLLECCDEILRRDITRSASGSLVDKSEQEVLAAMRTLAVREKNNMVARVSLHGMTQDRDETVRSFGARIRGQVSVCKFTLQCPGCEHSVDYTEAILRDVLTRGLNDPGIQLDLLGDKNQDMTLEQVFNSLKPRKPVSVLHYAFLIHKALKPPLVLTVEDEMPMLPKTRTNMITTRLNYVVTVEKRDMEKVLHPKPGRKNVLHTYILAKTIMNPYVEAIPVSQKSNKMKKLKVLYSILFVRCNTWVKRPSQPQPFINIVGKVVEDDYKQLGFQYSVVSQQRNTIIPAMADTACQSCLARIKVLHKIGLTKSDLIPVNMQMHAANNKSIVILGAVILGLSGKDQDNHELETRQIVYITDSSDKFFLSKEACITLGIISENFPCIDEIIGSVTDTSSQTNDENRFKTKVDCNCPKRQTPPPYQ</sequence>
<dbReference type="AlphaFoldDB" id="A0A6J7ZTY2"/>
<reference evidence="1 2" key="1">
    <citation type="submission" date="2020-06" db="EMBL/GenBank/DDBJ databases">
        <authorList>
            <person name="Li R."/>
            <person name="Bekaert M."/>
        </authorList>
    </citation>
    <scope>NUCLEOTIDE SEQUENCE [LARGE SCALE GENOMIC DNA]</scope>
    <source>
        <strain evidence="2">wild</strain>
    </source>
</reference>
<proteinExistence type="predicted"/>
<dbReference type="OrthoDB" id="6143850at2759"/>
<evidence type="ECO:0000313" key="2">
    <source>
        <dbReference type="Proteomes" id="UP000507470"/>
    </source>
</evidence>
<dbReference type="EMBL" id="CACVKT020000009">
    <property type="protein sequence ID" value="CAC5355201.1"/>
    <property type="molecule type" value="Genomic_DNA"/>
</dbReference>